<dbReference type="AlphaFoldDB" id="M1DUV8"/>
<evidence type="ECO:0008006" key="3">
    <source>
        <dbReference type="Google" id="ProtNLM"/>
    </source>
</evidence>
<evidence type="ECO:0000313" key="1">
    <source>
        <dbReference type="EnsemblPlants" id="PGSC0003DMT400094786"/>
    </source>
</evidence>
<protein>
    <recommendedName>
        <fullName evidence="3">Integrase core domain containing protein</fullName>
    </recommendedName>
</protein>
<reference evidence="2" key="1">
    <citation type="journal article" date="2011" name="Nature">
        <title>Genome sequence and analysis of the tuber crop potato.</title>
        <authorList>
            <consortium name="The Potato Genome Sequencing Consortium"/>
        </authorList>
    </citation>
    <scope>NUCLEOTIDE SEQUENCE [LARGE SCALE GENOMIC DNA]</scope>
    <source>
        <strain evidence="2">cv. DM1-3 516 R44</strain>
    </source>
</reference>
<reference evidence="1" key="2">
    <citation type="submission" date="2015-06" db="UniProtKB">
        <authorList>
            <consortium name="EnsemblPlants"/>
        </authorList>
    </citation>
    <scope>IDENTIFICATION</scope>
    <source>
        <strain evidence="1">DM1-3 516 R44</strain>
    </source>
</reference>
<dbReference type="EnsemblPlants" id="PGSC0003DMT400094786">
    <property type="protein sequence ID" value="PGSC0003DMT400094786"/>
    <property type="gene ID" value="PGSC0003DMG400044357"/>
</dbReference>
<dbReference type="PaxDb" id="4113-PGSC0003DMT400094786"/>
<dbReference type="HOGENOM" id="CLU_1339560_0_0_1"/>
<organism evidence="1 2">
    <name type="scientific">Solanum tuberosum</name>
    <name type="common">Potato</name>
    <dbReference type="NCBI Taxonomy" id="4113"/>
    <lineage>
        <taxon>Eukaryota</taxon>
        <taxon>Viridiplantae</taxon>
        <taxon>Streptophyta</taxon>
        <taxon>Embryophyta</taxon>
        <taxon>Tracheophyta</taxon>
        <taxon>Spermatophyta</taxon>
        <taxon>Magnoliopsida</taxon>
        <taxon>eudicotyledons</taxon>
        <taxon>Gunneridae</taxon>
        <taxon>Pentapetalae</taxon>
        <taxon>asterids</taxon>
        <taxon>lamiids</taxon>
        <taxon>Solanales</taxon>
        <taxon>Solanaceae</taxon>
        <taxon>Solanoideae</taxon>
        <taxon>Solaneae</taxon>
        <taxon>Solanum</taxon>
    </lineage>
</organism>
<sequence>MESSFVRGHSNAFVELELSFEASNASLRIFDIDQFVVPAPPAQGPPPRSMNRLKTEGLRTIIKEKRFSIDGGKKVLCDSTTINVVLECTDNIADDYQYMIKTKSLEIMKDEKKDVEMIPTSSTDIWRIEAEYLKDEAEKKKAALVDTSPVIDTDTLHVEAVLPTPAPGPSSIYSVVPSMTPSSSTALMPHRSGTDVVAVSRPPLT</sequence>
<dbReference type="Gramene" id="PGSC0003DMT400094786">
    <property type="protein sequence ID" value="PGSC0003DMT400094786"/>
    <property type="gene ID" value="PGSC0003DMG400044357"/>
</dbReference>
<dbReference type="Proteomes" id="UP000011115">
    <property type="component" value="Unassembled WGS sequence"/>
</dbReference>
<accession>M1DUV8</accession>
<keyword evidence="2" id="KW-1185">Reference proteome</keyword>
<dbReference type="PANTHER" id="PTHR33180">
    <property type="entry name" value="PHOTOSYSTEM II CP43 REACTION CENTER PROTEIN"/>
    <property type="match status" value="1"/>
</dbReference>
<dbReference type="PANTHER" id="PTHR33180:SF31">
    <property type="entry name" value="POLYPROTEIN PROTEIN"/>
    <property type="match status" value="1"/>
</dbReference>
<dbReference type="InParanoid" id="M1DUV8"/>
<evidence type="ECO:0000313" key="2">
    <source>
        <dbReference type="Proteomes" id="UP000011115"/>
    </source>
</evidence>
<name>M1DUV8_SOLTU</name>
<proteinExistence type="predicted"/>